<feature type="domain" description="CBS" evidence="12">
    <location>
        <begin position="514"/>
        <end position="572"/>
    </location>
</feature>
<keyword evidence="7" id="KW-0869">Chloride channel</keyword>
<feature type="transmembrane region" description="Helical" evidence="11">
    <location>
        <begin position="12"/>
        <end position="36"/>
    </location>
</feature>
<keyword evidence="4 11" id="KW-1133">Transmembrane helix</keyword>
<comment type="caution">
    <text evidence="13">The sequence shown here is derived from an EMBL/GenBank/DDBJ whole genome shotgun (WGS) entry which is preliminary data.</text>
</comment>
<evidence type="ECO:0000256" key="9">
    <source>
        <dbReference type="ARBA" id="ARBA00023303"/>
    </source>
</evidence>
<keyword evidence="10" id="KW-0129">CBS domain</keyword>
<keyword evidence="9" id="KW-0407">Ion channel</keyword>
<dbReference type="RefSeq" id="WP_341403130.1">
    <property type="nucleotide sequence ID" value="NZ_JBBUKT010000001.1"/>
</dbReference>
<dbReference type="SUPFAM" id="SSF54631">
    <property type="entry name" value="CBS-domain pair"/>
    <property type="match status" value="1"/>
</dbReference>
<feature type="transmembrane region" description="Helical" evidence="11">
    <location>
        <begin position="56"/>
        <end position="78"/>
    </location>
</feature>
<dbReference type="InterPro" id="IPR046342">
    <property type="entry name" value="CBS_dom_sf"/>
</dbReference>
<feature type="transmembrane region" description="Helical" evidence="11">
    <location>
        <begin position="156"/>
        <end position="181"/>
    </location>
</feature>
<evidence type="ECO:0000256" key="8">
    <source>
        <dbReference type="ARBA" id="ARBA00023214"/>
    </source>
</evidence>
<evidence type="ECO:0000256" key="5">
    <source>
        <dbReference type="ARBA" id="ARBA00023065"/>
    </source>
</evidence>
<evidence type="ECO:0000256" key="2">
    <source>
        <dbReference type="ARBA" id="ARBA00022448"/>
    </source>
</evidence>
<keyword evidence="6 11" id="KW-0472">Membrane</keyword>
<evidence type="ECO:0000259" key="12">
    <source>
        <dbReference type="PROSITE" id="PS51371"/>
    </source>
</evidence>
<dbReference type="Gene3D" id="1.10.3080.10">
    <property type="entry name" value="Clc chloride channel"/>
    <property type="match status" value="1"/>
</dbReference>
<dbReference type="InterPro" id="IPR000644">
    <property type="entry name" value="CBS_dom"/>
</dbReference>
<keyword evidence="8" id="KW-0868">Chloride</keyword>
<dbReference type="InterPro" id="IPR001807">
    <property type="entry name" value="ClC"/>
</dbReference>
<keyword evidence="14" id="KW-1185">Reference proteome</keyword>
<feature type="transmembrane region" description="Helical" evidence="11">
    <location>
        <begin position="393"/>
        <end position="413"/>
    </location>
</feature>
<feature type="transmembrane region" description="Helical" evidence="11">
    <location>
        <begin position="265"/>
        <end position="282"/>
    </location>
</feature>
<feature type="transmembrane region" description="Helical" evidence="11">
    <location>
        <begin position="231"/>
        <end position="253"/>
    </location>
</feature>
<evidence type="ECO:0000256" key="10">
    <source>
        <dbReference type="PROSITE-ProRule" id="PRU00703"/>
    </source>
</evidence>
<feature type="transmembrane region" description="Helical" evidence="11">
    <location>
        <begin position="334"/>
        <end position="355"/>
    </location>
</feature>
<dbReference type="PANTHER" id="PTHR43427">
    <property type="entry name" value="CHLORIDE CHANNEL PROTEIN CLC-E"/>
    <property type="match status" value="1"/>
</dbReference>
<sequence length="578" mass="60450">MSARLSIWQRSRIPLLSVLLGIGVTLIAVGLIALIRLCTNLAFHGHVSTAEAVPNFSTWGAWGILVPVIGGLIIGVMARWGSPAIRGHGIPEAMQAIGTAASRIPARVAILKPLSAAISIGTGGPFGAEGPIIATGGAVGSLVGQWLPSSPVQRKILLAAGAAAGMTAIFGTPLAAVLLAVELLLFEYRGRSFLPVALAAGTAMALRSCFHEPLPMFPLAFDRAPDLPLSSGAFLIGGICGLLAVIVTKAVYALEDAFEKLPVHWMWWPAIGGLVVGVIGWIEPRTLGVGYDNLRELLEGSLAVKAILTLATLKFLSWWVALSSGTSGGTLAPLMTVGGAVGALCAHALHGIPLYADFPIGLGVLIGMAATFAGASRAFLASVVFAYEASHAAGSLGPLLLGCGAAVLVSRVLMRETIMTEKLARRGVRVPSDYEPDFLESIPVGKAMEAEPLKVGPEETVAEIALRLATPGTPWHDVRLIPITGPDQALLGLITRADLFAALESPQTTVLEAGIQHPVTIHAEDSLAEAADRMIRHGIGRIPVVDRSPAPKLVGLVTRRAILEAKRYHLELDRMPHP</sequence>
<comment type="subcellular location">
    <subcellularLocation>
        <location evidence="1">Membrane</location>
        <topology evidence="1">Multi-pass membrane protein</topology>
    </subcellularLocation>
</comment>
<evidence type="ECO:0000256" key="6">
    <source>
        <dbReference type="ARBA" id="ARBA00023136"/>
    </source>
</evidence>
<evidence type="ECO:0000313" key="14">
    <source>
        <dbReference type="Proteomes" id="UP001371305"/>
    </source>
</evidence>
<feature type="transmembrane region" description="Helical" evidence="11">
    <location>
        <begin position="193"/>
        <end position="210"/>
    </location>
</feature>
<dbReference type="Proteomes" id="UP001371305">
    <property type="component" value="Unassembled WGS sequence"/>
</dbReference>
<dbReference type="Pfam" id="PF00654">
    <property type="entry name" value="Voltage_CLC"/>
    <property type="match status" value="1"/>
</dbReference>
<dbReference type="PROSITE" id="PS51371">
    <property type="entry name" value="CBS"/>
    <property type="match status" value="2"/>
</dbReference>
<gene>
    <name evidence="13" type="ORF">WKV53_04365</name>
</gene>
<organism evidence="13 14">
    <name type="scientific">Luteolibacter soli</name>
    <dbReference type="NCBI Taxonomy" id="3135280"/>
    <lineage>
        <taxon>Bacteria</taxon>
        <taxon>Pseudomonadati</taxon>
        <taxon>Verrucomicrobiota</taxon>
        <taxon>Verrucomicrobiia</taxon>
        <taxon>Verrucomicrobiales</taxon>
        <taxon>Verrucomicrobiaceae</taxon>
        <taxon>Luteolibacter</taxon>
    </lineage>
</organism>
<dbReference type="CDD" id="cd00400">
    <property type="entry name" value="Voltage_gated_ClC"/>
    <property type="match status" value="1"/>
</dbReference>
<evidence type="ECO:0000256" key="11">
    <source>
        <dbReference type="SAM" id="Phobius"/>
    </source>
</evidence>
<evidence type="ECO:0000256" key="7">
    <source>
        <dbReference type="ARBA" id="ARBA00023173"/>
    </source>
</evidence>
<evidence type="ECO:0000256" key="3">
    <source>
        <dbReference type="ARBA" id="ARBA00022692"/>
    </source>
</evidence>
<dbReference type="PANTHER" id="PTHR43427:SF6">
    <property type="entry name" value="CHLORIDE CHANNEL PROTEIN CLC-E"/>
    <property type="match status" value="1"/>
</dbReference>
<dbReference type="PRINTS" id="PR00762">
    <property type="entry name" value="CLCHANNEL"/>
</dbReference>
<keyword evidence="2" id="KW-0813">Transport</keyword>
<dbReference type="SUPFAM" id="SSF81340">
    <property type="entry name" value="Clc chloride channel"/>
    <property type="match status" value="1"/>
</dbReference>
<dbReference type="Pfam" id="PF00571">
    <property type="entry name" value="CBS"/>
    <property type="match status" value="2"/>
</dbReference>
<name>A0ABU9ARJ2_9BACT</name>
<evidence type="ECO:0000256" key="1">
    <source>
        <dbReference type="ARBA" id="ARBA00004141"/>
    </source>
</evidence>
<evidence type="ECO:0000313" key="13">
    <source>
        <dbReference type="EMBL" id="MEK7949712.1"/>
    </source>
</evidence>
<dbReference type="InterPro" id="IPR014743">
    <property type="entry name" value="Cl-channel_core"/>
</dbReference>
<dbReference type="SMART" id="SM00116">
    <property type="entry name" value="CBS"/>
    <property type="match status" value="2"/>
</dbReference>
<reference evidence="13 14" key="1">
    <citation type="submission" date="2024-04" db="EMBL/GenBank/DDBJ databases">
        <title>Luteolibacter sp. isolated from soil.</title>
        <authorList>
            <person name="An J."/>
        </authorList>
    </citation>
    <scope>NUCLEOTIDE SEQUENCE [LARGE SCALE GENOMIC DNA]</scope>
    <source>
        <strain evidence="13 14">Y139</strain>
    </source>
</reference>
<feature type="domain" description="CBS" evidence="12">
    <location>
        <begin position="448"/>
        <end position="509"/>
    </location>
</feature>
<accession>A0ABU9ARJ2</accession>
<keyword evidence="3 11" id="KW-0812">Transmembrane</keyword>
<evidence type="ECO:0000256" key="4">
    <source>
        <dbReference type="ARBA" id="ARBA00022989"/>
    </source>
</evidence>
<dbReference type="CDD" id="cd02205">
    <property type="entry name" value="CBS_pair_SF"/>
    <property type="match status" value="1"/>
</dbReference>
<proteinExistence type="predicted"/>
<feature type="transmembrane region" description="Helical" evidence="11">
    <location>
        <begin position="302"/>
        <end position="322"/>
    </location>
</feature>
<keyword evidence="5" id="KW-0406">Ion transport</keyword>
<dbReference type="Gene3D" id="3.10.580.10">
    <property type="entry name" value="CBS-domain"/>
    <property type="match status" value="1"/>
</dbReference>
<dbReference type="EMBL" id="JBBUKT010000001">
    <property type="protein sequence ID" value="MEK7949712.1"/>
    <property type="molecule type" value="Genomic_DNA"/>
</dbReference>
<protein>
    <submittedName>
        <fullName evidence="13">Chloride channel protein</fullName>
    </submittedName>
</protein>
<feature type="transmembrane region" description="Helical" evidence="11">
    <location>
        <begin position="362"/>
        <end position="387"/>
    </location>
</feature>
<dbReference type="InterPro" id="IPR050368">
    <property type="entry name" value="ClC-type_chloride_channel"/>
</dbReference>